<dbReference type="OrthoDB" id="2538461at2759"/>
<feature type="region of interest" description="Disordered" evidence="1">
    <location>
        <begin position="259"/>
        <end position="281"/>
    </location>
</feature>
<feature type="compositionally biased region" description="Acidic residues" evidence="1">
    <location>
        <begin position="62"/>
        <end position="72"/>
    </location>
</feature>
<dbReference type="Proteomes" id="UP000305948">
    <property type="component" value="Unassembled WGS sequence"/>
</dbReference>
<gene>
    <name evidence="2" type="ORF">OE88DRAFT_1668713</name>
</gene>
<evidence type="ECO:0000256" key="1">
    <source>
        <dbReference type="SAM" id="MobiDB-lite"/>
    </source>
</evidence>
<dbReference type="STRING" id="5364.A0A5C3MWM4"/>
<keyword evidence="3" id="KW-1185">Reference proteome</keyword>
<name>A0A5C3MWM4_9AGAM</name>
<accession>A0A5C3MWM4</accession>
<reference evidence="2 3" key="1">
    <citation type="journal article" date="2019" name="Nat. Ecol. Evol.">
        <title>Megaphylogeny resolves global patterns of mushroom evolution.</title>
        <authorList>
            <person name="Varga T."/>
            <person name="Krizsan K."/>
            <person name="Foldi C."/>
            <person name="Dima B."/>
            <person name="Sanchez-Garcia M."/>
            <person name="Sanchez-Ramirez S."/>
            <person name="Szollosi G.J."/>
            <person name="Szarkandi J.G."/>
            <person name="Papp V."/>
            <person name="Albert L."/>
            <person name="Andreopoulos W."/>
            <person name="Angelini C."/>
            <person name="Antonin V."/>
            <person name="Barry K.W."/>
            <person name="Bougher N.L."/>
            <person name="Buchanan P."/>
            <person name="Buyck B."/>
            <person name="Bense V."/>
            <person name="Catcheside P."/>
            <person name="Chovatia M."/>
            <person name="Cooper J."/>
            <person name="Damon W."/>
            <person name="Desjardin D."/>
            <person name="Finy P."/>
            <person name="Geml J."/>
            <person name="Haridas S."/>
            <person name="Hughes K."/>
            <person name="Justo A."/>
            <person name="Karasinski D."/>
            <person name="Kautmanova I."/>
            <person name="Kiss B."/>
            <person name="Kocsube S."/>
            <person name="Kotiranta H."/>
            <person name="LaButti K.M."/>
            <person name="Lechner B.E."/>
            <person name="Liimatainen K."/>
            <person name="Lipzen A."/>
            <person name="Lukacs Z."/>
            <person name="Mihaltcheva S."/>
            <person name="Morgado L.N."/>
            <person name="Niskanen T."/>
            <person name="Noordeloos M.E."/>
            <person name="Ohm R.A."/>
            <person name="Ortiz-Santana B."/>
            <person name="Ovrebo C."/>
            <person name="Racz N."/>
            <person name="Riley R."/>
            <person name="Savchenko A."/>
            <person name="Shiryaev A."/>
            <person name="Soop K."/>
            <person name="Spirin V."/>
            <person name="Szebenyi C."/>
            <person name="Tomsovsky M."/>
            <person name="Tulloss R.E."/>
            <person name="Uehling J."/>
            <person name="Grigoriev I.V."/>
            <person name="Vagvolgyi C."/>
            <person name="Papp T."/>
            <person name="Martin F.M."/>
            <person name="Miettinen O."/>
            <person name="Hibbett D.S."/>
            <person name="Nagy L.G."/>
        </authorList>
    </citation>
    <scope>NUCLEOTIDE SEQUENCE [LARGE SCALE GENOMIC DNA]</scope>
    <source>
        <strain evidence="2 3">OMC1185</strain>
    </source>
</reference>
<organism evidence="2 3">
    <name type="scientific">Heliocybe sulcata</name>
    <dbReference type="NCBI Taxonomy" id="5364"/>
    <lineage>
        <taxon>Eukaryota</taxon>
        <taxon>Fungi</taxon>
        <taxon>Dikarya</taxon>
        <taxon>Basidiomycota</taxon>
        <taxon>Agaricomycotina</taxon>
        <taxon>Agaricomycetes</taxon>
        <taxon>Gloeophyllales</taxon>
        <taxon>Gloeophyllaceae</taxon>
        <taxon>Heliocybe</taxon>
    </lineage>
</organism>
<evidence type="ECO:0000313" key="3">
    <source>
        <dbReference type="Proteomes" id="UP000305948"/>
    </source>
</evidence>
<evidence type="ECO:0000313" key="2">
    <source>
        <dbReference type="EMBL" id="TFK45851.1"/>
    </source>
</evidence>
<proteinExistence type="predicted"/>
<protein>
    <submittedName>
        <fullName evidence="2">Uncharacterized protein</fullName>
    </submittedName>
</protein>
<sequence>MRLLPVSRSSLQLLLRLSSSPSSRFTLVHSLPNLARHAFYCRRNLAMLERVEKRVFSTAAEQQEELGLEEEMKEVTGVDEAATERDNDSDLESGLASEGDSDESANAKKQKATEDEDGEGGKGDDIDVMPPSTVPFTMTIADVLSNPIYLYSLDPKKHACVVCPGPKKLFKTQERINVHLQSSGHNRRLRRFVEAAGQPGVDQNVDPRAIVTRAYVAPPPSLKHQKIAAIRAANKEKKLRQLQEKKKYRAEKQQRLILEAAERGEEIKPKAQKKKKKKKQK</sequence>
<feature type="region of interest" description="Disordered" evidence="1">
    <location>
        <begin position="62"/>
        <end position="130"/>
    </location>
</feature>
<dbReference type="AlphaFoldDB" id="A0A5C3MWM4"/>
<feature type="compositionally biased region" description="Basic and acidic residues" evidence="1">
    <location>
        <begin position="259"/>
        <end position="269"/>
    </location>
</feature>
<dbReference type="EMBL" id="ML213536">
    <property type="protein sequence ID" value="TFK45851.1"/>
    <property type="molecule type" value="Genomic_DNA"/>
</dbReference>
<feature type="compositionally biased region" description="Basic residues" evidence="1">
    <location>
        <begin position="270"/>
        <end position="281"/>
    </location>
</feature>